<name>A0A7J0BKM9_9BACT</name>
<dbReference type="Proteomes" id="UP000503840">
    <property type="component" value="Unassembled WGS sequence"/>
</dbReference>
<protein>
    <submittedName>
        <fullName evidence="1">Uncharacterized protein</fullName>
    </submittedName>
</protein>
<gene>
    <name evidence="1" type="ORF">DSM101010T_26420</name>
</gene>
<reference evidence="1 2" key="1">
    <citation type="submission" date="2020-05" db="EMBL/GenBank/DDBJ databases">
        <title>Draft genome sequence of Desulfovibrio sp. strain HN2T.</title>
        <authorList>
            <person name="Ueno A."/>
            <person name="Tamazawa S."/>
            <person name="Tamamura S."/>
            <person name="Murakami T."/>
            <person name="Kiyama T."/>
            <person name="Inomata H."/>
            <person name="Amano Y."/>
            <person name="Miyakawa K."/>
            <person name="Tamaki H."/>
            <person name="Naganuma T."/>
            <person name="Kaneko K."/>
        </authorList>
    </citation>
    <scope>NUCLEOTIDE SEQUENCE [LARGE SCALE GENOMIC DNA]</scope>
    <source>
        <strain evidence="1 2">HN2</strain>
    </source>
</reference>
<keyword evidence="2" id="KW-1185">Reference proteome</keyword>
<accession>A0A7J0BKM9</accession>
<comment type="caution">
    <text evidence="1">The sequence shown here is derived from an EMBL/GenBank/DDBJ whole genome shotgun (WGS) entry which is preliminary data.</text>
</comment>
<evidence type="ECO:0000313" key="1">
    <source>
        <dbReference type="EMBL" id="GFM34277.1"/>
    </source>
</evidence>
<proteinExistence type="predicted"/>
<evidence type="ECO:0000313" key="2">
    <source>
        <dbReference type="Proteomes" id="UP000503840"/>
    </source>
</evidence>
<organism evidence="1 2">
    <name type="scientific">Desulfovibrio subterraneus</name>
    <dbReference type="NCBI Taxonomy" id="2718620"/>
    <lineage>
        <taxon>Bacteria</taxon>
        <taxon>Pseudomonadati</taxon>
        <taxon>Thermodesulfobacteriota</taxon>
        <taxon>Desulfovibrionia</taxon>
        <taxon>Desulfovibrionales</taxon>
        <taxon>Desulfovibrionaceae</taxon>
        <taxon>Desulfovibrio</taxon>
    </lineage>
</organism>
<dbReference type="RefSeq" id="WP_174405883.1">
    <property type="nucleotide sequence ID" value="NZ_BLVO01000013.1"/>
</dbReference>
<dbReference type="EMBL" id="BLVO01000013">
    <property type="protein sequence ID" value="GFM34277.1"/>
    <property type="molecule type" value="Genomic_DNA"/>
</dbReference>
<sequence>MTAYYGRAGEAGAEAGLRFWEITPEHILMDGPPPSAEALARADGSWQVILSPDLALVEVENLVAMFPFSYGYVLERLGLGDIV</sequence>
<dbReference type="AlphaFoldDB" id="A0A7J0BKM9"/>